<evidence type="ECO:0000313" key="3">
    <source>
        <dbReference type="EMBL" id="AIF03276.1"/>
    </source>
</evidence>
<proteinExistence type="predicted"/>
<dbReference type="Pfam" id="PF18911">
    <property type="entry name" value="PKD_4"/>
    <property type="match status" value="1"/>
</dbReference>
<dbReference type="EMBL" id="KF900675">
    <property type="protein sequence ID" value="AIF03276.1"/>
    <property type="molecule type" value="Genomic_DNA"/>
</dbReference>
<feature type="domain" description="PKD" evidence="2">
    <location>
        <begin position="650"/>
        <end position="726"/>
    </location>
</feature>
<organism evidence="3">
    <name type="scientific">uncultured marine group II/III euryarchaeote KM3_162_H08</name>
    <dbReference type="NCBI Taxonomy" id="1457916"/>
    <lineage>
        <taxon>Archaea</taxon>
        <taxon>Methanobacteriati</taxon>
        <taxon>Methanobacteriota</taxon>
        <taxon>environmental samples</taxon>
    </lineage>
</organism>
<dbReference type="SUPFAM" id="SSF49299">
    <property type="entry name" value="PKD domain"/>
    <property type="match status" value="1"/>
</dbReference>
<dbReference type="Gene3D" id="2.60.40.10">
    <property type="entry name" value="Immunoglobulins"/>
    <property type="match status" value="1"/>
</dbReference>
<evidence type="ECO:0000256" key="1">
    <source>
        <dbReference type="SAM" id="Phobius"/>
    </source>
</evidence>
<name>A0A075GGX1_9EURY</name>
<evidence type="ECO:0000259" key="2">
    <source>
        <dbReference type="Pfam" id="PF18911"/>
    </source>
</evidence>
<reference evidence="3" key="1">
    <citation type="journal article" date="2014" name="Genome Biol. Evol.">
        <title>Pangenome evidence for extensive interdomain horizontal transfer affecting lineage core and shell genes in uncultured planktonic thaumarchaeota and euryarchaeota.</title>
        <authorList>
            <person name="Deschamps P."/>
            <person name="Zivanovic Y."/>
            <person name="Moreira D."/>
            <person name="Rodriguez-Valera F."/>
            <person name="Lopez-Garcia P."/>
        </authorList>
    </citation>
    <scope>NUCLEOTIDE SEQUENCE</scope>
</reference>
<dbReference type="InterPro" id="IPR013783">
    <property type="entry name" value="Ig-like_fold"/>
</dbReference>
<dbReference type="AlphaFoldDB" id="A0A075GGX1"/>
<dbReference type="InterPro" id="IPR035986">
    <property type="entry name" value="PKD_dom_sf"/>
</dbReference>
<feature type="transmembrane region" description="Helical" evidence="1">
    <location>
        <begin position="856"/>
        <end position="878"/>
    </location>
</feature>
<keyword evidence="1" id="KW-0812">Transmembrane</keyword>
<keyword evidence="1" id="KW-0472">Membrane</keyword>
<sequence>MAPRRRVAVVLVLLFLVSLSHSAYSQSTGMTGKSVSGCTCHSNSGGLSPSMNGLPFGAGGYTPGATYSLQWDGGPHVSGDGGFNLDVSAGSWTNLGAHVKLQNGELTHSSDAARSWTADWVAPATGTGDVDFTVAVLYANGNGQNTGDTWGTGAWTLGEAGSAENTAPVISNVTYVPTSPTKATGLSVSYDFHDADGDSEQGTQIKWWRDGLQVATINDLHDVPNSWLGRGQQWQVEVTPSDGTEDGDAVMLNPVTIGNTPPIARELEVSPSDPINTDDLVLDYEYFDLDGNTQQDTVTQWYLDGARIPELDDSSTVSSLWTRSGDEWQASVRPHDGTDYGETVWTGVIVIGSSNTQPSATAFISPSGNVVTTDALQVIVGYSDPDGDDKESTEIRWMMNNDGDGNFVQISAYNDLNWVPPEATTKGQTWVAEAKVSDGLMWSDWVTSNAVTIQNTPPVVTSISMLPEGDLITTMNLTVEWEQSDIDGDESHNSQIRWWVDGEWKSEYDNLGTIWHGETIRDQHWSVQVIPGDGEDLGTSMKTNARAIQNAAPDTPEINLGGDFSGSIGVPDSLHDLIVEASSEDPDEEIVLFDYRWSRNGFHVPDLDGLQLVPASRLEPGQLWTVTVFANDPWGLSSSASQNITIPNLPPVAFWSTSPQPPIPGAMASFDASGASDPDGEIVTWFWTIDGVGFTGQSVDVLLAAGVHTVSLTVIDDMGGSDTIENEVIFGPVITVSSLSASLDGSTVHLSWTGSSSEYSVYRSTSPITTVVGLTSMDATPAWGEPVPIDMEPVGVTSDTTWSETAPVASMLYYAVTTVIDGYEVVWIVDGENMVSVNATAAASSIDTDPTGSPKLLVIPVAALLLLLGAAAIGITLFESRRRGA</sequence>
<keyword evidence="1" id="KW-1133">Transmembrane helix</keyword>
<dbReference type="CDD" id="cd00146">
    <property type="entry name" value="PKD"/>
    <property type="match status" value="1"/>
</dbReference>
<protein>
    <recommendedName>
        <fullName evidence="2">PKD domain-containing protein</fullName>
    </recommendedName>
</protein>
<accession>A0A075GGX1</accession>
<dbReference type="NCBIfam" id="NF041895">
    <property type="entry name" value="choice_anch_V"/>
    <property type="match status" value="1"/>
</dbReference>
<dbReference type="InterPro" id="IPR000601">
    <property type="entry name" value="PKD_dom"/>
</dbReference>